<dbReference type="InterPro" id="IPR043147">
    <property type="entry name" value="Penicillin_amidase_A-knob"/>
</dbReference>
<comment type="similarity">
    <text evidence="1">Belongs to the peptidase S45 family.</text>
</comment>
<dbReference type="CDD" id="cd03747">
    <property type="entry name" value="Ntn_PGA_like"/>
    <property type="match status" value="1"/>
</dbReference>
<dbReference type="EMBL" id="WVHT01000010">
    <property type="protein sequence ID" value="MXV52791.1"/>
    <property type="molecule type" value="Genomic_DNA"/>
</dbReference>
<dbReference type="AlphaFoldDB" id="A0A7K1YEJ1"/>
<dbReference type="Proteomes" id="UP000466586">
    <property type="component" value="Unassembled WGS sequence"/>
</dbReference>
<dbReference type="GO" id="GO:0046872">
    <property type="term" value="F:metal ion binding"/>
    <property type="evidence" value="ECO:0007669"/>
    <property type="project" value="UniProtKB-KW"/>
</dbReference>
<feature type="active site" description="Nucleophile" evidence="4">
    <location>
        <position position="275"/>
    </location>
</feature>
<evidence type="ECO:0000256" key="4">
    <source>
        <dbReference type="PIRSR" id="PIRSR001227-1"/>
    </source>
</evidence>
<dbReference type="InterPro" id="IPR023343">
    <property type="entry name" value="Penicillin_amidase_dom1"/>
</dbReference>
<gene>
    <name evidence="6" type="ORF">GS399_17600</name>
</gene>
<keyword evidence="5" id="KW-0479">Metal-binding</keyword>
<organism evidence="6 7">
    <name type="scientific">Hufsiella arboris</name>
    <dbReference type="NCBI Taxonomy" id="2695275"/>
    <lineage>
        <taxon>Bacteria</taxon>
        <taxon>Pseudomonadati</taxon>
        <taxon>Bacteroidota</taxon>
        <taxon>Sphingobacteriia</taxon>
        <taxon>Sphingobacteriales</taxon>
        <taxon>Sphingobacteriaceae</taxon>
        <taxon>Hufsiella</taxon>
    </lineage>
</organism>
<dbReference type="Gene3D" id="1.10.1400.10">
    <property type="match status" value="1"/>
</dbReference>
<dbReference type="Gene3D" id="3.60.20.10">
    <property type="entry name" value="Glutamine Phosphoribosylpyrophosphate, subunit 1, domain 1"/>
    <property type="match status" value="1"/>
</dbReference>
<keyword evidence="3" id="KW-0865">Zymogen</keyword>
<dbReference type="RefSeq" id="WP_160845969.1">
    <property type="nucleotide sequence ID" value="NZ_WVHT01000010.1"/>
</dbReference>
<keyword evidence="7" id="KW-1185">Reference proteome</keyword>
<protein>
    <submittedName>
        <fullName evidence="6">Penicillin acylase family protein</fullName>
    </submittedName>
</protein>
<comment type="cofactor">
    <cofactor evidence="5">
        <name>Ca(2+)</name>
        <dbReference type="ChEBI" id="CHEBI:29108"/>
    </cofactor>
    <text evidence="5">Binds 1 Ca(2+) ion per dimer.</text>
</comment>
<keyword evidence="2" id="KW-0378">Hydrolase</keyword>
<dbReference type="InterPro" id="IPR029055">
    <property type="entry name" value="Ntn_hydrolases_N"/>
</dbReference>
<dbReference type="PANTHER" id="PTHR34218">
    <property type="entry name" value="PEPTIDASE S45 PENICILLIN AMIDASE"/>
    <property type="match status" value="1"/>
</dbReference>
<comment type="caution">
    <text evidence="6">The sequence shown here is derived from an EMBL/GenBank/DDBJ whole genome shotgun (WGS) entry which is preliminary data.</text>
</comment>
<dbReference type="InterPro" id="IPR002692">
    <property type="entry name" value="S45"/>
</dbReference>
<feature type="binding site" evidence="5">
    <location>
        <position position="347"/>
    </location>
    <ligand>
        <name>Ca(2+)</name>
        <dbReference type="ChEBI" id="CHEBI:29108"/>
    </ligand>
</feature>
<dbReference type="PIRSF" id="PIRSF001227">
    <property type="entry name" value="Pen_acylase"/>
    <property type="match status" value="1"/>
</dbReference>
<evidence type="ECO:0000256" key="2">
    <source>
        <dbReference type="ARBA" id="ARBA00022801"/>
    </source>
</evidence>
<dbReference type="GO" id="GO:0017000">
    <property type="term" value="P:antibiotic biosynthetic process"/>
    <property type="evidence" value="ECO:0007669"/>
    <property type="project" value="InterPro"/>
</dbReference>
<evidence type="ECO:0000256" key="3">
    <source>
        <dbReference type="ARBA" id="ARBA00023145"/>
    </source>
</evidence>
<evidence type="ECO:0000313" key="6">
    <source>
        <dbReference type="EMBL" id="MXV52791.1"/>
    </source>
</evidence>
<evidence type="ECO:0000256" key="5">
    <source>
        <dbReference type="PIRSR" id="PIRSR001227-2"/>
    </source>
</evidence>
<dbReference type="Gene3D" id="2.30.120.10">
    <property type="match status" value="1"/>
</dbReference>
<name>A0A7K1YEJ1_9SPHI</name>
<dbReference type="InterPro" id="IPR014395">
    <property type="entry name" value="Pen/GL7ACA/AHL_acylase"/>
</dbReference>
<dbReference type="Pfam" id="PF01804">
    <property type="entry name" value="Penicil_amidase"/>
    <property type="match status" value="1"/>
</dbReference>
<dbReference type="SUPFAM" id="SSF56235">
    <property type="entry name" value="N-terminal nucleophile aminohydrolases (Ntn hydrolases)"/>
    <property type="match status" value="1"/>
</dbReference>
<accession>A0A7K1YEJ1</accession>
<keyword evidence="5" id="KW-0106">Calcium</keyword>
<dbReference type="Gene3D" id="1.10.439.10">
    <property type="entry name" value="Penicillin Amidohydrolase, domain 1"/>
    <property type="match status" value="1"/>
</dbReference>
<evidence type="ECO:0000256" key="1">
    <source>
        <dbReference type="ARBA" id="ARBA00006586"/>
    </source>
</evidence>
<feature type="binding site" evidence="5">
    <location>
        <position position="207"/>
    </location>
    <ligand>
        <name>Ca(2+)</name>
        <dbReference type="ChEBI" id="CHEBI:29108"/>
    </ligand>
</feature>
<reference evidence="6 7" key="1">
    <citation type="submission" date="2019-11" db="EMBL/GenBank/DDBJ databases">
        <title>Pedobacter sp. HMF7647 Genome sequencing and assembly.</title>
        <authorList>
            <person name="Kang H."/>
            <person name="Kim H."/>
            <person name="Joh K."/>
        </authorList>
    </citation>
    <scope>NUCLEOTIDE SEQUENCE [LARGE SCALE GENOMIC DNA]</scope>
    <source>
        <strain evidence="6 7">HMF7647</strain>
    </source>
</reference>
<feature type="binding site" evidence="5">
    <location>
        <position position="350"/>
    </location>
    <ligand>
        <name>Ca(2+)</name>
        <dbReference type="ChEBI" id="CHEBI:29108"/>
    </ligand>
</feature>
<dbReference type="PANTHER" id="PTHR34218:SF4">
    <property type="entry name" value="ACYL-HOMOSERINE LACTONE ACYLASE QUIP"/>
    <property type="match status" value="1"/>
</dbReference>
<evidence type="ECO:0000313" key="7">
    <source>
        <dbReference type="Proteomes" id="UP000466586"/>
    </source>
</evidence>
<sequence>MKIVKAAAFFVFALILVIVLNTKFGKIPPLLRFLDPFAGFWQNAEPGEINGSENLAMKGLKENVEIVFDEHLVPHIFAQNDYDAYYAQGYITAKYRLWQMDFQTRFAAGRLSEVVGPAAIELDKYQRRMGMGYGAENLMKALEKNPEMKAIINAYADGVNSYIRSLSPKNYPIEFKILDYNPELWKPINTAYLLKMMSATLAGGSDEFYMSNILKKFGKDVTTNLFPDVTFQDDPIIPKGIKWDFKPIKSPVVPAGYPLNTTDVHTAERREGIGSNNWAISGEKSASGLPILCNDPHLDLSLPSIWFQVQLHTPQMNVYGVSLPGSPCVVIGFNQDVAWGVTNTGSDVLDWYSVTFKDASQNQYKYDNKWLNVKRRIETIAVRGGKTIKDTVIYTNHGPVVYLDKQKPKQLRRAQNVPTGYALRWIAHDAPNIDVATFYYLNRAKNYEDYRKALTYYSSPAQNFAFADNKNDIAITSNGYFPIKWKEQGKFLLDGSNPVNDWQGRIPVEQNPTVKNPKRKFVSSANQVLTDQTYPYYLGWEYAPNDRAQRINRKLTVMDKATIDSMRLMQDDNYSVLAENMMPVLLSNVNRENLSASEGEAFYRVRKWNKFYNSGEIGASIFEIWQAALKLEIWKDDFDDTDLPMRFPLRARMVQLLLKEPNSKWFDNIHTPQKETMQDDIEKSFKFAVDSLERKFGPIGKSWEWGNVKSRPINHLAAMPGFGSKKILNGGSSASINAMSDNHGPSWRMVVALGKTSTGYGVYPGGQSGNPGSFYYDDMVNTWMTGKLNTLHFMQTPGEKSVKIIRTVNLKSK</sequence>
<dbReference type="GO" id="GO:0016811">
    <property type="term" value="F:hydrolase activity, acting on carbon-nitrogen (but not peptide) bonds, in linear amides"/>
    <property type="evidence" value="ECO:0007669"/>
    <property type="project" value="InterPro"/>
</dbReference>
<proteinExistence type="inferred from homology"/>
<dbReference type="InterPro" id="IPR043146">
    <property type="entry name" value="Penicillin_amidase_N_B-knob"/>
</dbReference>